<protein>
    <submittedName>
        <fullName evidence="2">Uncharacterized protein</fullName>
    </submittedName>
</protein>
<sequence>MRNQTLTLALSAVATALCPDNLLPLASSLALCRSDFLSPLSIDLSFSLQIYSSRAPLLSQ</sequence>
<reference evidence="2" key="1">
    <citation type="submission" date="2018-02" db="EMBL/GenBank/DDBJ databases">
        <authorList>
            <person name="Cohen D.B."/>
            <person name="Kent A.D."/>
        </authorList>
    </citation>
    <scope>NUCLEOTIDE SEQUENCE</scope>
</reference>
<proteinExistence type="predicted"/>
<feature type="chain" id="PRO_5014614793" evidence="1">
    <location>
        <begin position="17"/>
        <end position="60"/>
    </location>
</feature>
<name>A0A2N9HCI1_FAGSY</name>
<dbReference type="EMBL" id="OIVN01003178">
    <property type="protein sequence ID" value="SPD09309.1"/>
    <property type="molecule type" value="Genomic_DNA"/>
</dbReference>
<organism evidence="2">
    <name type="scientific">Fagus sylvatica</name>
    <name type="common">Beechnut</name>
    <dbReference type="NCBI Taxonomy" id="28930"/>
    <lineage>
        <taxon>Eukaryota</taxon>
        <taxon>Viridiplantae</taxon>
        <taxon>Streptophyta</taxon>
        <taxon>Embryophyta</taxon>
        <taxon>Tracheophyta</taxon>
        <taxon>Spermatophyta</taxon>
        <taxon>Magnoliopsida</taxon>
        <taxon>eudicotyledons</taxon>
        <taxon>Gunneridae</taxon>
        <taxon>Pentapetalae</taxon>
        <taxon>rosids</taxon>
        <taxon>fabids</taxon>
        <taxon>Fagales</taxon>
        <taxon>Fagaceae</taxon>
        <taxon>Fagus</taxon>
    </lineage>
</organism>
<dbReference type="AlphaFoldDB" id="A0A2N9HCI1"/>
<evidence type="ECO:0000313" key="2">
    <source>
        <dbReference type="EMBL" id="SPD09309.1"/>
    </source>
</evidence>
<feature type="signal peptide" evidence="1">
    <location>
        <begin position="1"/>
        <end position="16"/>
    </location>
</feature>
<accession>A0A2N9HCI1</accession>
<keyword evidence="1" id="KW-0732">Signal</keyword>
<evidence type="ECO:0000256" key="1">
    <source>
        <dbReference type="SAM" id="SignalP"/>
    </source>
</evidence>
<gene>
    <name evidence="2" type="ORF">FSB_LOCUS37191</name>
</gene>